<keyword evidence="4" id="KW-1185">Reference proteome</keyword>
<accession>A7SFS8</accession>
<dbReference type="OrthoDB" id="6500128at2759"/>
<dbReference type="InParanoid" id="A7SFS8"/>
<dbReference type="NCBIfam" id="TIGR00251">
    <property type="entry name" value="DUF167 family protein"/>
    <property type="match status" value="1"/>
</dbReference>
<evidence type="ECO:0000256" key="2">
    <source>
        <dbReference type="SAM" id="MobiDB-lite"/>
    </source>
</evidence>
<organism evidence="3 4">
    <name type="scientific">Nematostella vectensis</name>
    <name type="common">Starlet sea anemone</name>
    <dbReference type="NCBI Taxonomy" id="45351"/>
    <lineage>
        <taxon>Eukaryota</taxon>
        <taxon>Metazoa</taxon>
        <taxon>Cnidaria</taxon>
        <taxon>Anthozoa</taxon>
        <taxon>Hexacorallia</taxon>
        <taxon>Actiniaria</taxon>
        <taxon>Edwardsiidae</taxon>
        <taxon>Nematostella</taxon>
    </lineage>
</organism>
<reference evidence="3 4" key="1">
    <citation type="journal article" date="2007" name="Science">
        <title>Sea anemone genome reveals ancestral eumetazoan gene repertoire and genomic organization.</title>
        <authorList>
            <person name="Putnam N.H."/>
            <person name="Srivastava M."/>
            <person name="Hellsten U."/>
            <person name="Dirks B."/>
            <person name="Chapman J."/>
            <person name="Salamov A."/>
            <person name="Terry A."/>
            <person name="Shapiro H."/>
            <person name="Lindquist E."/>
            <person name="Kapitonov V.V."/>
            <person name="Jurka J."/>
            <person name="Genikhovich G."/>
            <person name="Grigoriev I.V."/>
            <person name="Lucas S.M."/>
            <person name="Steele R.E."/>
            <person name="Finnerty J.R."/>
            <person name="Technau U."/>
            <person name="Martindale M.Q."/>
            <person name="Rokhsar D.S."/>
        </authorList>
    </citation>
    <scope>NUCLEOTIDE SEQUENCE [LARGE SCALE GENOMIC DNA]</scope>
    <source>
        <strain evidence="4">CH2 X CH6</strain>
    </source>
</reference>
<dbReference type="GO" id="GO:0005737">
    <property type="term" value="C:cytoplasm"/>
    <property type="evidence" value="ECO:0000318"/>
    <property type="project" value="GO_Central"/>
</dbReference>
<sequence length="133" mass="14541">SSLSAKIRASRMPKKKNKEPSTKIGEEARERSPFEIIGDGSILVKIHAKPGAKQNRITELSPDFVGVQIAAQPKEGEANDELVRYMSSVFGVKKSSVTLDKGAKSRDKIIRISSSGLTLKQAKDLVEMESKET</sequence>
<evidence type="ECO:0000256" key="1">
    <source>
        <dbReference type="ARBA" id="ARBA00010364"/>
    </source>
</evidence>
<dbReference type="SUPFAM" id="SSF69786">
    <property type="entry name" value="YggU-like"/>
    <property type="match status" value="1"/>
</dbReference>
<dbReference type="Gene3D" id="3.30.1200.10">
    <property type="entry name" value="YggU-like"/>
    <property type="match status" value="1"/>
</dbReference>
<dbReference type="AlphaFoldDB" id="A7SFS8"/>
<dbReference type="Proteomes" id="UP000001593">
    <property type="component" value="Unassembled WGS sequence"/>
</dbReference>
<dbReference type="InterPro" id="IPR036591">
    <property type="entry name" value="YggU-like_sf"/>
</dbReference>
<dbReference type="STRING" id="45351.A7SFS8"/>
<feature type="region of interest" description="Disordered" evidence="2">
    <location>
        <begin position="1"/>
        <end position="29"/>
    </location>
</feature>
<dbReference type="eggNOG" id="KOG3276">
    <property type="taxonomic scope" value="Eukaryota"/>
</dbReference>
<feature type="non-terminal residue" evidence="3">
    <location>
        <position position="133"/>
    </location>
</feature>
<dbReference type="PANTHER" id="PTHR13420">
    <property type="entry name" value="UPF0235 PROTEIN C15ORF40"/>
    <property type="match status" value="1"/>
</dbReference>
<dbReference type="HAMAP" id="MF_00634">
    <property type="entry name" value="UPF0235"/>
    <property type="match status" value="1"/>
</dbReference>
<dbReference type="PANTHER" id="PTHR13420:SF7">
    <property type="entry name" value="UPF0235 PROTEIN C15ORF40"/>
    <property type="match status" value="1"/>
</dbReference>
<dbReference type="SMART" id="SM01152">
    <property type="entry name" value="DUF167"/>
    <property type="match status" value="1"/>
</dbReference>
<dbReference type="HOGENOM" id="CLU_130694_2_0_1"/>
<dbReference type="PhylomeDB" id="A7SFS8"/>
<protein>
    <submittedName>
        <fullName evidence="3">Uncharacterized protein</fullName>
    </submittedName>
</protein>
<evidence type="ECO:0000313" key="4">
    <source>
        <dbReference type="Proteomes" id="UP000001593"/>
    </source>
</evidence>
<gene>
    <name evidence="3" type="ORF">NEMVEDRAFT_v1g116696</name>
</gene>
<feature type="compositionally biased region" description="Basic residues" evidence="2">
    <location>
        <begin position="8"/>
        <end position="17"/>
    </location>
</feature>
<dbReference type="EMBL" id="DS469646">
    <property type="protein sequence ID" value="EDO37463.1"/>
    <property type="molecule type" value="Genomic_DNA"/>
</dbReference>
<dbReference type="InterPro" id="IPR003746">
    <property type="entry name" value="DUF167"/>
</dbReference>
<evidence type="ECO:0000313" key="3">
    <source>
        <dbReference type="EMBL" id="EDO37463.1"/>
    </source>
</evidence>
<comment type="similarity">
    <text evidence="1">Belongs to the UPF0235 family.</text>
</comment>
<dbReference type="OMA" id="REGECNE"/>
<dbReference type="Pfam" id="PF02594">
    <property type="entry name" value="DUF167"/>
    <property type="match status" value="1"/>
</dbReference>
<feature type="compositionally biased region" description="Basic and acidic residues" evidence="2">
    <location>
        <begin position="18"/>
        <end position="29"/>
    </location>
</feature>
<dbReference type="KEGG" id="nve:5508968"/>
<proteinExistence type="inferred from homology"/>
<name>A7SFS8_NEMVE</name>